<reference evidence="2 3" key="1">
    <citation type="submission" date="2019-07" db="EMBL/GenBank/DDBJ databases">
        <title>Whole genome shotgun sequence of Swaminathania salitolerans NBRC 104436.</title>
        <authorList>
            <person name="Hosoyama A."/>
            <person name="Uohara A."/>
            <person name="Ohji S."/>
            <person name="Ichikawa N."/>
        </authorList>
    </citation>
    <scope>NUCLEOTIDE SEQUENCE [LARGE SCALE GENOMIC DNA]</scope>
    <source>
        <strain evidence="2 3">NBRC 104436</strain>
    </source>
</reference>
<sequence length="75" mass="8034">MAEIPDRKGEGIERECLAVEQQPVHIEQDPSDRAETACGIARSGKVVRVRGRPDGTPIGTLGGTQGGPTRPCRLR</sequence>
<organism evidence="2 3">
    <name type="scientific">Swaminathania salitolerans</name>
    <dbReference type="NCBI Taxonomy" id="182838"/>
    <lineage>
        <taxon>Bacteria</taxon>
        <taxon>Pseudomonadati</taxon>
        <taxon>Pseudomonadota</taxon>
        <taxon>Alphaproteobacteria</taxon>
        <taxon>Acetobacterales</taxon>
        <taxon>Acetobacteraceae</taxon>
        <taxon>Swaminathania</taxon>
    </lineage>
</organism>
<proteinExistence type="predicted"/>
<protein>
    <submittedName>
        <fullName evidence="2">Uncharacterized protein</fullName>
    </submittedName>
</protein>
<comment type="caution">
    <text evidence="2">The sequence shown here is derived from an EMBL/GenBank/DDBJ whole genome shotgun (WGS) entry which is preliminary data.</text>
</comment>
<gene>
    <name evidence="2" type="ORF">SSA02_03520</name>
</gene>
<dbReference type="EMBL" id="BJVC01000001">
    <property type="protein sequence ID" value="GEL01189.1"/>
    <property type="molecule type" value="Genomic_DNA"/>
</dbReference>
<accession>A0A511BLH3</accession>
<keyword evidence="3" id="KW-1185">Reference proteome</keyword>
<evidence type="ECO:0000313" key="3">
    <source>
        <dbReference type="Proteomes" id="UP000321405"/>
    </source>
</evidence>
<feature type="region of interest" description="Disordered" evidence="1">
    <location>
        <begin position="49"/>
        <end position="75"/>
    </location>
</feature>
<name>A0A511BLH3_9PROT</name>
<dbReference type="AlphaFoldDB" id="A0A511BLH3"/>
<evidence type="ECO:0000313" key="2">
    <source>
        <dbReference type="EMBL" id="GEL01189.1"/>
    </source>
</evidence>
<dbReference type="Proteomes" id="UP000321405">
    <property type="component" value="Unassembled WGS sequence"/>
</dbReference>
<evidence type="ECO:0000256" key="1">
    <source>
        <dbReference type="SAM" id="MobiDB-lite"/>
    </source>
</evidence>